<organism evidence="1 4">
    <name type="scientific">Leptospira adleri</name>
    <dbReference type="NCBI Taxonomy" id="2023186"/>
    <lineage>
        <taxon>Bacteria</taxon>
        <taxon>Pseudomonadati</taxon>
        <taxon>Spirochaetota</taxon>
        <taxon>Spirochaetia</taxon>
        <taxon>Leptospirales</taxon>
        <taxon>Leptospiraceae</taxon>
        <taxon>Leptospira</taxon>
    </lineage>
</organism>
<evidence type="ECO:0000313" key="1">
    <source>
        <dbReference type="EMBL" id="PJZ52320.1"/>
    </source>
</evidence>
<dbReference type="Proteomes" id="UP000232188">
    <property type="component" value="Unassembled WGS sequence"/>
</dbReference>
<keyword evidence="3" id="KW-1185">Reference proteome</keyword>
<evidence type="ECO:0000313" key="4">
    <source>
        <dbReference type="Proteomes" id="UP000232188"/>
    </source>
</evidence>
<comment type="caution">
    <text evidence="1">The sequence shown here is derived from an EMBL/GenBank/DDBJ whole genome shotgun (WGS) entry which is preliminary data.</text>
</comment>
<name>A0A2M9YLK8_9LEPT</name>
<protein>
    <submittedName>
        <fullName evidence="1">Uncharacterized protein</fullName>
    </submittedName>
</protein>
<dbReference type="Proteomes" id="UP000232149">
    <property type="component" value="Unassembled WGS sequence"/>
</dbReference>
<proteinExistence type="predicted"/>
<sequence>MRSRLKVDDRVDMKFYLVLKKLQGLFENASAEGKRNLENSNVFRSLTKVLIIGFTKAGKKRRLAFIQFLIEPILDSIRKGVTIIFFLQKFCCYPRNRQSTADRSDL</sequence>
<accession>A0A2M9YLK8</accession>
<dbReference type="EMBL" id="NPDU01000004">
    <property type="protein sequence ID" value="PJZ63527.1"/>
    <property type="molecule type" value="Genomic_DNA"/>
</dbReference>
<gene>
    <name evidence="2" type="ORF">CH376_02600</name>
    <name evidence="1" type="ORF">CH380_15580</name>
</gene>
<reference evidence="3 4" key="1">
    <citation type="submission" date="2017-07" db="EMBL/GenBank/DDBJ databases">
        <title>Leptospira spp. isolated from tropical soils.</title>
        <authorList>
            <person name="Thibeaux R."/>
            <person name="Iraola G."/>
            <person name="Ferres I."/>
            <person name="Bierque E."/>
            <person name="Girault D."/>
            <person name="Soupe-Gilbert M.-E."/>
            <person name="Picardeau M."/>
            <person name="Goarant C."/>
        </authorList>
    </citation>
    <scope>NUCLEOTIDE SEQUENCE [LARGE SCALE GENOMIC DNA]</scope>
    <source>
        <strain evidence="1 4">FH2-B-C1</strain>
        <strain evidence="2 3">FH2-B-D1</strain>
    </source>
</reference>
<evidence type="ECO:0000313" key="3">
    <source>
        <dbReference type="Proteomes" id="UP000232149"/>
    </source>
</evidence>
<dbReference type="AlphaFoldDB" id="A0A2M9YLK8"/>
<dbReference type="EMBL" id="NPDV01000014">
    <property type="protein sequence ID" value="PJZ52320.1"/>
    <property type="molecule type" value="Genomic_DNA"/>
</dbReference>
<evidence type="ECO:0000313" key="2">
    <source>
        <dbReference type="EMBL" id="PJZ63527.1"/>
    </source>
</evidence>